<dbReference type="InterPro" id="IPR036597">
    <property type="entry name" value="Fido-like_dom_sf"/>
</dbReference>
<dbReference type="InterPro" id="IPR036390">
    <property type="entry name" value="WH_DNA-bd_sf"/>
</dbReference>
<dbReference type="Proteomes" id="UP000034799">
    <property type="component" value="Unassembled WGS sequence"/>
</dbReference>
<accession>A0A0G0QWN0</accession>
<evidence type="ECO:0000313" key="2">
    <source>
        <dbReference type="Proteomes" id="UP000034799"/>
    </source>
</evidence>
<reference evidence="1 2" key="1">
    <citation type="journal article" date="2015" name="Nature">
        <title>rRNA introns, odd ribosomes, and small enigmatic genomes across a large radiation of phyla.</title>
        <authorList>
            <person name="Brown C.T."/>
            <person name="Hug L.A."/>
            <person name="Thomas B.C."/>
            <person name="Sharon I."/>
            <person name="Castelle C.J."/>
            <person name="Singh A."/>
            <person name="Wilkins M.J."/>
            <person name="Williams K.H."/>
            <person name="Banfield J.F."/>
        </authorList>
    </citation>
    <scope>NUCLEOTIDE SEQUENCE [LARGE SCALE GENOMIC DNA]</scope>
</reference>
<proteinExistence type="predicted"/>
<dbReference type="STRING" id="1619100.UT34_C0001G0092"/>
<name>A0A0G0QWN0_9BACT</name>
<dbReference type="SUPFAM" id="SSF46785">
    <property type="entry name" value="Winged helix' DNA-binding domain"/>
    <property type="match status" value="1"/>
</dbReference>
<organism evidence="1 2">
    <name type="scientific">candidate division WS6 bacterium GW2011_GWF2_39_15</name>
    <dbReference type="NCBI Taxonomy" id="1619100"/>
    <lineage>
        <taxon>Bacteria</taxon>
        <taxon>Candidatus Dojkabacteria</taxon>
    </lineage>
</organism>
<dbReference type="EMBL" id="LBWK01000001">
    <property type="protein sequence ID" value="KKR06052.1"/>
    <property type="molecule type" value="Genomic_DNA"/>
</dbReference>
<protein>
    <recommendedName>
        <fullName evidence="3">HTH deoR-type domain-containing protein</fullName>
    </recommendedName>
</protein>
<sequence length="366" mass="42614">MYSPTFTITQYILSYIVKCELALERIRTTPLPDTYFTEVYEKLRAEDIDKLGELIGSSIGYSKALQIQRGKVLPTGKAKDRILTNYRSVQDFINVYTASSFYRPSSELMIHLNKLLGKSLVEEWEIGKLRTFSEKPNDIHDNWYKLRDFFPNLKPKRHLDELFLWINTPKNVPHKLIQLAVLLYEIMDKAPFNALNQITAITTISILAKEYGYNHRNLIPFAKAINQISEEIISAFKICKSKKDLTIFIETLLYSLALTSTEVSTLIKNTYDNRVKKYSKLNESLNPRQVKILETMEKERRITRHDYSKLMGVSFMTAFRDLQELLDMKYIQQKGVGRGTYYILSEKIKADETNKPKVGKTLRTFD</sequence>
<dbReference type="AlphaFoldDB" id="A0A0G0QWN0"/>
<evidence type="ECO:0008006" key="3">
    <source>
        <dbReference type="Google" id="ProtNLM"/>
    </source>
</evidence>
<dbReference type="Gene3D" id="1.10.10.10">
    <property type="entry name" value="Winged helix-like DNA-binding domain superfamily/Winged helix DNA-binding domain"/>
    <property type="match status" value="1"/>
</dbReference>
<dbReference type="InterPro" id="IPR036388">
    <property type="entry name" value="WH-like_DNA-bd_sf"/>
</dbReference>
<comment type="caution">
    <text evidence="1">The sequence shown here is derived from an EMBL/GenBank/DDBJ whole genome shotgun (WGS) entry which is preliminary data.</text>
</comment>
<dbReference type="Gene3D" id="1.10.3290.10">
    <property type="entry name" value="Fido-like domain"/>
    <property type="match status" value="1"/>
</dbReference>
<evidence type="ECO:0000313" key="1">
    <source>
        <dbReference type="EMBL" id="KKR06052.1"/>
    </source>
</evidence>
<gene>
    <name evidence="1" type="ORF">UT34_C0001G0092</name>
</gene>